<proteinExistence type="predicted"/>
<dbReference type="EMBL" id="FOGT01000006">
    <property type="protein sequence ID" value="SES02612.1"/>
    <property type="molecule type" value="Genomic_DNA"/>
</dbReference>
<keyword evidence="2" id="KW-1185">Reference proteome</keyword>
<dbReference type="InterPro" id="IPR009660">
    <property type="entry name" value="Phage_A500_Gp15"/>
</dbReference>
<dbReference type="Proteomes" id="UP000198571">
    <property type="component" value="Unassembled WGS sequence"/>
</dbReference>
<dbReference type="AlphaFoldDB" id="A0A1H9TZZ4"/>
<evidence type="ECO:0000313" key="2">
    <source>
        <dbReference type="Proteomes" id="UP000198571"/>
    </source>
</evidence>
<protein>
    <submittedName>
        <fullName evidence="1">Bacteriophage Gp15 protein</fullName>
    </submittedName>
</protein>
<organism evidence="1 2">
    <name type="scientific">Salipaludibacillus aurantiacus</name>
    <dbReference type="NCBI Taxonomy" id="1601833"/>
    <lineage>
        <taxon>Bacteria</taxon>
        <taxon>Bacillati</taxon>
        <taxon>Bacillota</taxon>
        <taxon>Bacilli</taxon>
        <taxon>Bacillales</taxon>
        <taxon>Bacillaceae</taxon>
    </lineage>
</organism>
<dbReference type="Pfam" id="PF06854">
    <property type="entry name" value="Phage_Gp15"/>
    <property type="match status" value="1"/>
</dbReference>
<name>A0A1H9TZZ4_9BACI</name>
<reference evidence="2" key="1">
    <citation type="submission" date="2016-10" db="EMBL/GenBank/DDBJ databases">
        <authorList>
            <person name="Varghese N."/>
            <person name="Submissions S."/>
        </authorList>
    </citation>
    <scope>NUCLEOTIDE SEQUENCE [LARGE SCALE GENOMIC DNA]</scope>
    <source>
        <strain evidence="2">S9</strain>
    </source>
</reference>
<dbReference type="STRING" id="1601833.SAMN05518684_106196"/>
<dbReference type="RefSeq" id="WP_093050927.1">
    <property type="nucleotide sequence ID" value="NZ_FOGT01000006.1"/>
</dbReference>
<sequence length="203" mass="23758">MSFSLTTDYTDEIEFDGRTYTVDTAFDTVLMVFELLEDDTFLDFEKITIALELFLDEEFKDEDWKGNFELFKRIFNEHLDIDLDEKSEDGSEKKIYDFEKDAELIYASFFSAYNIDLIEAKGDLPWHKFIKLLCQLDEKSPFKKAIGYRTMKIPKETKHNKDHVKELKRLKQAYALDQEPESQESLDSKLDSAFSAFKGGGKT</sequence>
<gene>
    <name evidence="1" type="ORF">SAMN05518684_106196</name>
</gene>
<evidence type="ECO:0000313" key="1">
    <source>
        <dbReference type="EMBL" id="SES02612.1"/>
    </source>
</evidence>
<dbReference type="OrthoDB" id="1758052at2"/>
<accession>A0A1H9TZZ4</accession>